<dbReference type="PANTHER" id="PTHR48010:SF55">
    <property type="entry name" value="OS01G0607900 PROTEIN"/>
    <property type="match status" value="1"/>
</dbReference>
<proteinExistence type="predicted"/>
<organism evidence="4 5">
    <name type="scientific">Dovyalis caffra</name>
    <dbReference type="NCBI Taxonomy" id="77055"/>
    <lineage>
        <taxon>Eukaryota</taxon>
        <taxon>Viridiplantae</taxon>
        <taxon>Streptophyta</taxon>
        <taxon>Embryophyta</taxon>
        <taxon>Tracheophyta</taxon>
        <taxon>Spermatophyta</taxon>
        <taxon>Magnoliopsida</taxon>
        <taxon>eudicotyledons</taxon>
        <taxon>Gunneridae</taxon>
        <taxon>Pentapetalae</taxon>
        <taxon>rosids</taxon>
        <taxon>fabids</taxon>
        <taxon>Malpighiales</taxon>
        <taxon>Salicaceae</taxon>
        <taxon>Flacourtieae</taxon>
        <taxon>Dovyalis</taxon>
    </lineage>
</organism>
<sequence>MHARTATEKVTLSFLPAEFPQATKSDIYCLKSIKDFLEDPFDYFSSWDFTNSTEGFLCGFRGVECWKPSESRVVALTLSGMGLQGHFPPGLENCTSITGLDLLSNELQGPIPSDISERLPYIASLDLSFIYYSGEIPSSIANFSF</sequence>
<evidence type="ECO:0000259" key="3">
    <source>
        <dbReference type="Pfam" id="PF08263"/>
    </source>
</evidence>
<dbReference type="EMBL" id="CAWUPB010000816">
    <property type="protein sequence ID" value="CAK7324982.1"/>
    <property type="molecule type" value="Genomic_DNA"/>
</dbReference>
<feature type="domain" description="Leucine-rich repeat-containing N-terminal plant-type" evidence="3">
    <location>
        <begin position="25"/>
        <end position="66"/>
    </location>
</feature>
<dbReference type="InterPro" id="IPR032675">
    <property type="entry name" value="LRR_dom_sf"/>
</dbReference>
<dbReference type="Pfam" id="PF08263">
    <property type="entry name" value="LRRNT_2"/>
    <property type="match status" value="1"/>
</dbReference>
<dbReference type="AlphaFoldDB" id="A0AAV1QWN7"/>
<dbReference type="InterPro" id="IPR050994">
    <property type="entry name" value="At_inactive_RLKs"/>
</dbReference>
<dbReference type="PANTHER" id="PTHR48010">
    <property type="entry name" value="OS05G0588300 PROTEIN"/>
    <property type="match status" value="1"/>
</dbReference>
<dbReference type="SUPFAM" id="SSF52058">
    <property type="entry name" value="L domain-like"/>
    <property type="match status" value="1"/>
</dbReference>
<keyword evidence="5" id="KW-1185">Reference proteome</keyword>
<keyword evidence="1" id="KW-0433">Leucine-rich repeat</keyword>
<accession>A0AAV1QWN7</accession>
<evidence type="ECO:0000256" key="2">
    <source>
        <dbReference type="ARBA" id="ARBA00022737"/>
    </source>
</evidence>
<dbReference type="Gene3D" id="3.80.10.10">
    <property type="entry name" value="Ribonuclease Inhibitor"/>
    <property type="match status" value="1"/>
</dbReference>
<keyword evidence="2" id="KW-0677">Repeat</keyword>
<protein>
    <recommendedName>
        <fullName evidence="3">Leucine-rich repeat-containing N-terminal plant-type domain-containing protein</fullName>
    </recommendedName>
</protein>
<evidence type="ECO:0000313" key="4">
    <source>
        <dbReference type="EMBL" id="CAK7324982.1"/>
    </source>
</evidence>
<comment type="caution">
    <text evidence="4">The sequence shown here is derived from an EMBL/GenBank/DDBJ whole genome shotgun (WGS) entry which is preliminary data.</text>
</comment>
<reference evidence="4 5" key="1">
    <citation type="submission" date="2024-01" db="EMBL/GenBank/DDBJ databases">
        <authorList>
            <person name="Waweru B."/>
        </authorList>
    </citation>
    <scope>NUCLEOTIDE SEQUENCE [LARGE SCALE GENOMIC DNA]</scope>
</reference>
<name>A0AAV1QWN7_9ROSI</name>
<evidence type="ECO:0000256" key="1">
    <source>
        <dbReference type="ARBA" id="ARBA00022614"/>
    </source>
</evidence>
<dbReference type="InterPro" id="IPR013210">
    <property type="entry name" value="LRR_N_plant-typ"/>
</dbReference>
<evidence type="ECO:0000313" key="5">
    <source>
        <dbReference type="Proteomes" id="UP001314170"/>
    </source>
</evidence>
<dbReference type="Proteomes" id="UP001314170">
    <property type="component" value="Unassembled WGS sequence"/>
</dbReference>
<gene>
    <name evidence="4" type="ORF">DCAF_LOCUS2653</name>
</gene>